<feature type="transmembrane region" description="Helical" evidence="1">
    <location>
        <begin position="195"/>
        <end position="223"/>
    </location>
</feature>
<keyword evidence="1" id="KW-0812">Transmembrane</keyword>
<dbReference type="RefSeq" id="XP_033648843.1">
    <property type="nucleotide sequence ID" value="XM_033800049.1"/>
</dbReference>
<dbReference type="EMBL" id="ML986551">
    <property type="protein sequence ID" value="KAF2271304.1"/>
    <property type="molecule type" value="Genomic_DNA"/>
</dbReference>
<dbReference type="AlphaFoldDB" id="A0A6A6J4Z1"/>
<evidence type="ECO:0000313" key="2">
    <source>
        <dbReference type="EMBL" id="KAF2271304.1"/>
    </source>
</evidence>
<name>A0A6A6J4Z1_WESOR</name>
<keyword evidence="3" id="KW-1185">Reference proteome</keyword>
<reference evidence="2" key="1">
    <citation type="journal article" date="2020" name="Stud. Mycol.">
        <title>101 Dothideomycetes genomes: a test case for predicting lifestyles and emergence of pathogens.</title>
        <authorList>
            <person name="Haridas S."/>
            <person name="Albert R."/>
            <person name="Binder M."/>
            <person name="Bloem J."/>
            <person name="Labutti K."/>
            <person name="Salamov A."/>
            <person name="Andreopoulos B."/>
            <person name="Baker S."/>
            <person name="Barry K."/>
            <person name="Bills G."/>
            <person name="Bluhm B."/>
            <person name="Cannon C."/>
            <person name="Castanera R."/>
            <person name="Culley D."/>
            <person name="Daum C."/>
            <person name="Ezra D."/>
            <person name="Gonzalez J."/>
            <person name="Henrissat B."/>
            <person name="Kuo A."/>
            <person name="Liang C."/>
            <person name="Lipzen A."/>
            <person name="Lutzoni F."/>
            <person name="Magnuson J."/>
            <person name="Mondo S."/>
            <person name="Nolan M."/>
            <person name="Ohm R."/>
            <person name="Pangilinan J."/>
            <person name="Park H.-J."/>
            <person name="Ramirez L."/>
            <person name="Alfaro M."/>
            <person name="Sun H."/>
            <person name="Tritt A."/>
            <person name="Yoshinaga Y."/>
            <person name="Zwiers L.-H."/>
            <person name="Turgeon B."/>
            <person name="Goodwin S."/>
            <person name="Spatafora J."/>
            <person name="Crous P."/>
            <person name="Grigoriev I."/>
        </authorList>
    </citation>
    <scope>NUCLEOTIDE SEQUENCE</scope>
    <source>
        <strain evidence="2">CBS 379.55</strain>
    </source>
</reference>
<accession>A0A6A6J4Z1</accession>
<dbReference type="GeneID" id="54553224"/>
<gene>
    <name evidence="2" type="ORF">EI97DRAFT_446725</name>
</gene>
<sequence>MTLASLHRASLFTVDKYADNVIDSGLYLFNMHGLRYSMAEIGCQAPTLTCIRAGKLYARLKGGEHERRYWYQVDQVMRYYTMELALTEAKKKEVANKRAAEFLEYGKLGPTTLIGTSKILGKYLVAVDGGFFLEVVDPTFSAFTPTQMINNPDPYFDSYGPFPRPTLPGIPAPTTITPLLLRENPAAELAESPPFLWASFLFCVATFFFFVWFGMMVVGFLFLMFTRLGRLLLAPLVKHSSAPAAHSTPRAAQFETLTIYYLDKVAANSGRDNNIVGAPD</sequence>
<dbReference type="Proteomes" id="UP000800097">
    <property type="component" value="Unassembled WGS sequence"/>
</dbReference>
<organism evidence="2 3">
    <name type="scientific">Westerdykella ornata</name>
    <dbReference type="NCBI Taxonomy" id="318751"/>
    <lineage>
        <taxon>Eukaryota</taxon>
        <taxon>Fungi</taxon>
        <taxon>Dikarya</taxon>
        <taxon>Ascomycota</taxon>
        <taxon>Pezizomycotina</taxon>
        <taxon>Dothideomycetes</taxon>
        <taxon>Pleosporomycetidae</taxon>
        <taxon>Pleosporales</taxon>
        <taxon>Sporormiaceae</taxon>
        <taxon>Westerdykella</taxon>
    </lineage>
</organism>
<proteinExistence type="predicted"/>
<keyword evidence="1" id="KW-1133">Transmembrane helix</keyword>
<evidence type="ECO:0000256" key="1">
    <source>
        <dbReference type="SAM" id="Phobius"/>
    </source>
</evidence>
<protein>
    <submittedName>
        <fullName evidence="2">Uncharacterized protein</fullName>
    </submittedName>
</protein>
<evidence type="ECO:0000313" key="3">
    <source>
        <dbReference type="Proteomes" id="UP000800097"/>
    </source>
</evidence>
<keyword evidence="1" id="KW-0472">Membrane</keyword>